<evidence type="ECO:0000259" key="11">
    <source>
        <dbReference type="PROSITE" id="PS51384"/>
    </source>
</evidence>
<keyword evidence="5 10" id="KW-1133">Transmembrane helix</keyword>
<dbReference type="GO" id="GO:0006826">
    <property type="term" value="P:iron ion transport"/>
    <property type="evidence" value="ECO:0007669"/>
    <property type="project" value="TreeGrafter"/>
</dbReference>
<dbReference type="InterPro" id="IPR017927">
    <property type="entry name" value="FAD-bd_FR_type"/>
</dbReference>
<evidence type="ECO:0000256" key="3">
    <source>
        <dbReference type="ARBA" id="ARBA00022448"/>
    </source>
</evidence>
<reference evidence="12" key="2">
    <citation type="submission" date="2023-01" db="EMBL/GenBank/DDBJ databases">
        <authorList>
            <person name="Petersen C."/>
        </authorList>
    </citation>
    <scope>NUCLEOTIDE SEQUENCE</scope>
    <source>
        <strain evidence="12">IBT 17514</strain>
    </source>
</reference>
<evidence type="ECO:0000256" key="4">
    <source>
        <dbReference type="ARBA" id="ARBA00022692"/>
    </source>
</evidence>
<evidence type="ECO:0000313" key="12">
    <source>
        <dbReference type="EMBL" id="KAJ5724838.1"/>
    </source>
</evidence>
<dbReference type="EMBL" id="JAQJAN010000008">
    <property type="protein sequence ID" value="KAJ5724838.1"/>
    <property type="molecule type" value="Genomic_DNA"/>
</dbReference>
<dbReference type="Gene3D" id="3.40.50.80">
    <property type="entry name" value="Nucleotide-binding domain of ferredoxin-NADP reductase (FNR) module"/>
    <property type="match status" value="1"/>
</dbReference>
<dbReference type="Pfam" id="PF08030">
    <property type="entry name" value="NAD_binding_6"/>
    <property type="match status" value="1"/>
</dbReference>
<dbReference type="InterPro" id="IPR013121">
    <property type="entry name" value="Fe_red_NAD-bd_6"/>
</dbReference>
<gene>
    <name evidence="12" type="ORF">N7493_006566</name>
</gene>
<evidence type="ECO:0000313" key="13">
    <source>
        <dbReference type="Proteomes" id="UP001215712"/>
    </source>
</evidence>
<evidence type="ECO:0000256" key="10">
    <source>
        <dbReference type="SAM" id="Phobius"/>
    </source>
</evidence>
<sequence length="558" mass="62681">MLEGMSVAVDQVPKQNLTMRKGIAYWQDLCAKNGDEIANLASIEATVTAQYIAALPIVTPDTYNTSVPITSPVLLEKSYYKRYLRRLNWVYLSYRTAVLSYACLCWLWMFGGRNNIFLWSTGWSYGTFSVFHRHVALVATLKAVVHSIGYTVQWNIYSSDYIPALKDLYFVLGIVATIIMCLMVVFTILPIRQRFYELFLIIHISFAIVLLYCLYIHTAQIGAVYYSGYLCPPVAIWSFDRFLRLLRLVWCNIRVWNGSAVSTKVVVKYSPASDVIRIEIRNASVSGGPGQYYYLYQPMTLRGWKNHPFTLGAFSTRARSVSSMSNGGDKQPSVGVSETNLSAQLSSTLTFWVRPHNGWTKRLRDQCLQHNRPFHPTLLIEGAYGHRQQLHTYHTIIMIMGGTGIACAIPYLQAHFAQNLGAPGTHTINIQLHWTILQPAFVSEVFQEELAGILSNPDVQAFFYSSQKEQQVDKQLDLEQSWSQGAENPPLSPIVQSGRAPIDSIVAEATATAIAEQTRVAVMACGPAAMADQTRAAVHTALKNGCRTIDYFEEAYGW</sequence>
<dbReference type="GO" id="GO:0015677">
    <property type="term" value="P:copper ion import"/>
    <property type="evidence" value="ECO:0007669"/>
    <property type="project" value="TreeGrafter"/>
</dbReference>
<dbReference type="InterPro" id="IPR039261">
    <property type="entry name" value="FNR_nucleotide-bd"/>
</dbReference>
<dbReference type="SFLD" id="SFLDS00052">
    <property type="entry name" value="Ferric_Reductase_Domain"/>
    <property type="match status" value="1"/>
</dbReference>
<feature type="domain" description="FAD-binding FR-type" evidence="11">
    <location>
        <begin position="254"/>
        <end position="390"/>
    </location>
</feature>
<feature type="transmembrane region" description="Helical" evidence="10">
    <location>
        <begin position="223"/>
        <end position="239"/>
    </location>
</feature>
<dbReference type="SFLD" id="SFLDG01168">
    <property type="entry name" value="Ferric_reductase_subgroup_(FRE"/>
    <property type="match status" value="1"/>
</dbReference>
<dbReference type="CDD" id="cd06186">
    <property type="entry name" value="NOX_Duox_like_FAD_NADP"/>
    <property type="match status" value="1"/>
</dbReference>
<proteinExistence type="inferred from homology"/>
<evidence type="ECO:0000256" key="6">
    <source>
        <dbReference type="ARBA" id="ARBA00023002"/>
    </source>
</evidence>
<evidence type="ECO:0000256" key="5">
    <source>
        <dbReference type="ARBA" id="ARBA00022989"/>
    </source>
</evidence>
<dbReference type="PROSITE" id="PS51384">
    <property type="entry name" value="FAD_FR"/>
    <property type="match status" value="1"/>
</dbReference>
<dbReference type="InterPro" id="IPR051410">
    <property type="entry name" value="Ferric/Cupric_Reductase"/>
</dbReference>
<name>A0AAD6HLJ1_9EURO</name>
<keyword evidence="6" id="KW-0560">Oxidoreductase</keyword>
<comment type="caution">
    <text evidence="12">The sequence shown here is derived from an EMBL/GenBank/DDBJ whole genome shotgun (WGS) entry which is preliminary data.</text>
</comment>
<protein>
    <recommendedName>
        <fullName evidence="11">FAD-binding FR-type domain-containing protein</fullName>
    </recommendedName>
</protein>
<dbReference type="Proteomes" id="UP001215712">
    <property type="component" value="Unassembled WGS sequence"/>
</dbReference>
<dbReference type="PANTHER" id="PTHR32361:SF9">
    <property type="entry name" value="FERRIC REDUCTASE TRANSMEMBRANE COMPONENT 3-RELATED"/>
    <property type="match status" value="1"/>
</dbReference>
<dbReference type="PANTHER" id="PTHR32361">
    <property type="entry name" value="FERRIC/CUPRIC REDUCTASE TRANSMEMBRANE COMPONENT"/>
    <property type="match status" value="1"/>
</dbReference>
<evidence type="ECO:0000256" key="9">
    <source>
        <dbReference type="ARBA" id="ARBA00023180"/>
    </source>
</evidence>
<dbReference type="InterPro" id="IPR013130">
    <property type="entry name" value="Fe3_Rdtase_TM_dom"/>
</dbReference>
<accession>A0AAD6HLJ1</accession>
<keyword evidence="7" id="KW-0406">Ion transport</keyword>
<dbReference type="GO" id="GO:0006879">
    <property type="term" value="P:intracellular iron ion homeostasis"/>
    <property type="evidence" value="ECO:0007669"/>
    <property type="project" value="TreeGrafter"/>
</dbReference>
<evidence type="ECO:0000256" key="1">
    <source>
        <dbReference type="ARBA" id="ARBA00004141"/>
    </source>
</evidence>
<dbReference type="SUPFAM" id="SSF52343">
    <property type="entry name" value="Ferredoxin reductase-like, C-terminal NADP-linked domain"/>
    <property type="match status" value="1"/>
</dbReference>
<evidence type="ECO:0000256" key="8">
    <source>
        <dbReference type="ARBA" id="ARBA00023136"/>
    </source>
</evidence>
<keyword evidence="4 10" id="KW-0812">Transmembrane</keyword>
<dbReference type="GO" id="GO:0005886">
    <property type="term" value="C:plasma membrane"/>
    <property type="evidence" value="ECO:0007669"/>
    <property type="project" value="TreeGrafter"/>
</dbReference>
<dbReference type="Pfam" id="PF01794">
    <property type="entry name" value="Ferric_reduct"/>
    <property type="match status" value="1"/>
</dbReference>
<keyword evidence="13" id="KW-1185">Reference proteome</keyword>
<evidence type="ECO:0000256" key="7">
    <source>
        <dbReference type="ARBA" id="ARBA00023065"/>
    </source>
</evidence>
<dbReference type="AlphaFoldDB" id="A0AAD6HLJ1"/>
<feature type="transmembrane region" description="Helical" evidence="10">
    <location>
        <begin position="198"/>
        <end position="217"/>
    </location>
</feature>
<dbReference type="GO" id="GO:0000293">
    <property type="term" value="F:ferric-chelate reductase activity"/>
    <property type="evidence" value="ECO:0007669"/>
    <property type="project" value="UniProtKB-ARBA"/>
</dbReference>
<reference evidence="12" key="1">
    <citation type="journal article" date="2023" name="IMA Fungus">
        <title>Comparative genomic study of the Penicillium genus elucidates a diverse pangenome and 15 lateral gene transfer events.</title>
        <authorList>
            <person name="Petersen C."/>
            <person name="Sorensen T."/>
            <person name="Nielsen M.R."/>
            <person name="Sondergaard T.E."/>
            <person name="Sorensen J.L."/>
            <person name="Fitzpatrick D.A."/>
            <person name="Frisvad J.C."/>
            <person name="Nielsen K.L."/>
        </authorList>
    </citation>
    <scope>NUCLEOTIDE SEQUENCE</scope>
    <source>
        <strain evidence="12">IBT 17514</strain>
    </source>
</reference>
<organism evidence="12 13">
    <name type="scientific">Penicillium malachiteum</name>
    <dbReference type="NCBI Taxonomy" id="1324776"/>
    <lineage>
        <taxon>Eukaryota</taxon>
        <taxon>Fungi</taxon>
        <taxon>Dikarya</taxon>
        <taxon>Ascomycota</taxon>
        <taxon>Pezizomycotina</taxon>
        <taxon>Eurotiomycetes</taxon>
        <taxon>Eurotiomycetidae</taxon>
        <taxon>Eurotiales</taxon>
        <taxon>Aspergillaceae</taxon>
        <taxon>Penicillium</taxon>
    </lineage>
</organism>
<keyword evidence="9" id="KW-0325">Glycoprotein</keyword>
<comment type="similarity">
    <text evidence="2">Belongs to the ferric reductase (FRE) family.</text>
</comment>
<keyword evidence="8 10" id="KW-0472">Membrane</keyword>
<feature type="transmembrane region" description="Helical" evidence="10">
    <location>
        <begin position="89"/>
        <end position="109"/>
    </location>
</feature>
<comment type="subcellular location">
    <subcellularLocation>
        <location evidence="1">Membrane</location>
        <topology evidence="1">Multi-pass membrane protein</topology>
    </subcellularLocation>
</comment>
<keyword evidence="3" id="KW-0813">Transport</keyword>
<feature type="transmembrane region" description="Helical" evidence="10">
    <location>
        <begin position="168"/>
        <end position="191"/>
    </location>
</feature>
<evidence type="ECO:0000256" key="2">
    <source>
        <dbReference type="ARBA" id="ARBA00006278"/>
    </source>
</evidence>